<proteinExistence type="predicted"/>
<dbReference type="EMBL" id="NEDP02005572">
    <property type="protein sequence ID" value="OWF38146.1"/>
    <property type="molecule type" value="Genomic_DNA"/>
</dbReference>
<dbReference type="OrthoDB" id="5970620at2759"/>
<reference evidence="1 2" key="1">
    <citation type="journal article" date="2017" name="Nat. Ecol. Evol.">
        <title>Scallop genome provides insights into evolution of bilaterian karyotype and development.</title>
        <authorList>
            <person name="Wang S."/>
            <person name="Zhang J."/>
            <person name="Jiao W."/>
            <person name="Li J."/>
            <person name="Xun X."/>
            <person name="Sun Y."/>
            <person name="Guo X."/>
            <person name="Huan P."/>
            <person name="Dong B."/>
            <person name="Zhang L."/>
            <person name="Hu X."/>
            <person name="Sun X."/>
            <person name="Wang J."/>
            <person name="Zhao C."/>
            <person name="Wang Y."/>
            <person name="Wang D."/>
            <person name="Huang X."/>
            <person name="Wang R."/>
            <person name="Lv J."/>
            <person name="Li Y."/>
            <person name="Zhang Z."/>
            <person name="Liu B."/>
            <person name="Lu W."/>
            <person name="Hui Y."/>
            <person name="Liang J."/>
            <person name="Zhou Z."/>
            <person name="Hou R."/>
            <person name="Li X."/>
            <person name="Liu Y."/>
            <person name="Li H."/>
            <person name="Ning X."/>
            <person name="Lin Y."/>
            <person name="Zhao L."/>
            <person name="Xing Q."/>
            <person name="Dou J."/>
            <person name="Li Y."/>
            <person name="Mao J."/>
            <person name="Guo H."/>
            <person name="Dou H."/>
            <person name="Li T."/>
            <person name="Mu C."/>
            <person name="Jiang W."/>
            <person name="Fu Q."/>
            <person name="Fu X."/>
            <person name="Miao Y."/>
            <person name="Liu J."/>
            <person name="Yu Q."/>
            <person name="Li R."/>
            <person name="Liao H."/>
            <person name="Li X."/>
            <person name="Kong Y."/>
            <person name="Jiang Z."/>
            <person name="Chourrout D."/>
            <person name="Li R."/>
            <person name="Bao Z."/>
        </authorList>
    </citation>
    <scope>NUCLEOTIDE SEQUENCE [LARGE SCALE GENOMIC DNA]</scope>
    <source>
        <strain evidence="1 2">PY_sf001</strain>
    </source>
</reference>
<dbReference type="PANTHER" id="PTHR21435:SF1">
    <property type="entry name" value="MITOCHONDRIAL IMPORT INNER MEMBRANE TRANSLOCASE SUBUNIT TIM29"/>
    <property type="match status" value="1"/>
</dbReference>
<evidence type="ECO:0000313" key="1">
    <source>
        <dbReference type="EMBL" id="OWF38146.1"/>
    </source>
</evidence>
<dbReference type="AlphaFoldDB" id="A0A210PNX8"/>
<dbReference type="PANTHER" id="PTHR21435">
    <property type="entry name" value="MITOCHONDRIAL IMPORT INNER MEMBRANE TRANSLOCASE SUBUNIT TIM29"/>
    <property type="match status" value="1"/>
</dbReference>
<protein>
    <submittedName>
        <fullName evidence="1">Uncharacterized protein C19orf52</fullName>
    </submittedName>
</protein>
<name>A0A210PNX8_MIZYE</name>
<sequence length="191" mass="22051">MAASGAKFLSRLKPRLPEKWKGGKMEKIANYFNTLLRDYHMVYKETLRDMKDRPLKASVYLSLLATVGVLIKTNPSPSKLDYEARLVENHNDVGVVGVPVRNPESVKFLHKVFAAHKDCKLKIYNLYLLTLARIDTGSTEVDQFASKCKQIKPHWTEFHKSIVDVCIFGRWIHLERAMVDYDVNPSEWENK</sequence>
<gene>
    <name evidence="1" type="ORF">KP79_PYT08826</name>
</gene>
<organism evidence="1 2">
    <name type="scientific">Mizuhopecten yessoensis</name>
    <name type="common">Japanese scallop</name>
    <name type="synonym">Patinopecten yessoensis</name>
    <dbReference type="NCBI Taxonomy" id="6573"/>
    <lineage>
        <taxon>Eukaryota</taxon>
        <taxon>Metazoa</taxon>
        <taxon>Spiralia</taxon>
        <taxon>Lophotrochozoa</taxon>
        <taxon>Mollusca</taxon>
        <taxon>Bivalvia</taxon>
        <taxon>Autobranchia</taxon>
        <taxon>Pteriomorphia</taxon>
        <taxon>Pectinida</taxon>
        <taxon>Pectinoidea</taxon>
        <taxon>Pectinidae</taxon>
        <taxon>Mizuhopecten</taxon>
    </lineage>
</organism>
<accession>A0A210PNX8</accession>
<comment type="caution">
    <text evidence="1">The sequence shown here is derived from an EMBL/GenBank/DDBJ whole genome shotgun (WGS) entry which is preliminary data.</text>
</comment>
<dbReference type="Pfam" id="PF10171">
    <property type="entry name" value="Tim29"/>
    <property type="match status" value="1"/>
</dbReference>
<dbReference type="STRING" id="6573.A0A210PNX8"/>
<dbReference type="InterPro" id="IPR019322">
    <property type="entry name" value="TIMM29"/>
</dbReference>
<dbReference type="GO" id="GO:0045039">
    <property type="term" value="P:protein insertion into mitochondrial inner membrane"/>
    <property type="evidence" value="ECO:0007669"/>
    <property type="project" value="TreeGrafter"/>
</dbReference>
<dbReference type="GO" id="GO:0042721">
    <property type="term" value="C:TIM22 mitochondrial import inner membrane insertion complex"/>
    <property type="evidence" value="ECO:0007669"/>
    <property type="project" value="InterPro"/>
</dbReference>
<keyword evidence="2" id="KW-1185">Reference proteome</keyword>
<evidence type="ECO:0000313" key="2">
    <source>
        <dbReference type="Proteomes" id="UP000242188"/>
    </source>
</evidence>
<dbReference type="Proteomes" id="UP000242188">
    <property type="component" value="Unassembled WGS sequence"/>
</dbReference>